<gene>
    <name evidence="1" type="ORF">GALL_545020</name>
</gene>
<name>A0A1J5NYS2_9ZZZZ</name>
<dbReference type="EMBL" id="MLJW01008544">
    <property type="protein sequence ID" value="OIQ63950.1"/>
    <property type="molecule type" value="Genomic_DNA"/>
</dbReference>
<sequence>MRDDEGSGAVMQLHLLQLAADEQGHFVIEGGKRLVEEQDFRAGRQGAHDGNELLLAAGEFIGVATQVEAHVEGVDQIVDPRLHLRLLHASAQQRVFDVAPRREPGQKRFAVVLEYVSDDRIAQALAVEQDLPTVHRKKPCNHVDQGGFAAAVGTEHRDDLAARNVQVQAVVERNAAEALVQPADGDMGVGGRRQAYEAGLFRTRRGVVPPLTKQSGYGVHLPSFIFHPNARSAARSERTAD</sequence>
<organism evidence="1">
    <name type="scientific">mine drainage metagenome</name>
    <dbReference type="NCBI Taxonomy" id="410659"/>
    <lineage>
        <taxon>unclassified sequences</taxon>
        <taxon>metagenomes</taxon>
        <taxon>ecological metagenomes</taxon>
    </lineage>
</organism>
<proteinExistence type="predicted"/>
<dbReference type="AlphaFoldDB" id="A0A1J5NYS2"/>
<protein>
    <submittedName>
        <fullName evidence="1">Uncharacterized protein</fullName>
    </submittedName>
</protein>
<dbReference type="AntiFam" id="ANF00095">
    <property type="entry name" value="Shadow ORF (opposite ABC transporters)"/>
</dbReference>
<reference evidence="1" key="1">
    <citation type="submission" date="2016-10" db="EMBL/GenBank/DDBJ databases">
        <title>Sequence of Gallionella enrichment culture.</title>
        <authorList>
            <person name="Poehlein A."/>
            <person name="Muehling M."/>
            <person name="Daniel R."/>
        </authorList>
    </citation>
    <scope>NUCLEOTIDE SEQUENCE</scope>
</reference>
<comment type="caution">
    <text evidence="1">The sequence shown here is derived from an EMBL/GenBank/DDBJ whole genome shotgun (WGS) entry which is preliminary data.</text>
</comment>
<evidence type="ECO:0000313" key="1">
    <source>
        <dbReference type="EMBL" id="OIQ63950.1"/>
    </source>
</evidence>
<accession>A0A1J5NYS2</accession>